<reference evidence="1 2" key="1">
    <citation type="journal article" date="2019" name="Genome Biol. Evol.">
        <title>Day and night: Metabolic profiles and evolutionary relationships of six axenic non-marine cyanobacteria.</title>
        <authorList>
            <person name="Will S.E."/>
            <person name="Henke P."/>
            <person name="Boedeker C."/>
            <person name="Huang S."/>
            <person name="Brinkmann H."/>
            <person name="Rohde M."/>
            <person name="Jarek M."/>
            <person name="Friedl T."/>
            <person name="Seufert S."/>
            <person name="Schumacher M."/>
            <person name="Overmann J."/>
            <person name="Neumann-Schaal M."/>
            <person name="Petersen J."/>
        </authorList>
    </citation>
    <scope>NUCLEOTIDE SEQUENCE [LARGE SCALE GENOMIC DNA]</scope>
    <source>
        <strain evidence="1 2">SAG 1403-4b</strain>
    </source>
</reference>
<keyword evidence="2" id="KW-1185">Reference proteome</keyword>
<name>A0A3S1IP00_ANAVA</name>
<dbReference type="RefSeq" id="WP_127052159.1">
    <property type="nucleotide sequence ID" value="NZ_RSCM01000001.1"/>
</dbReference>
<evidence type="ECO:0000313" key="2">
    <source>
        <dbReference type="Proteomes" id="UP000276103"/>
    </source>
</evidence>
<dbReference type="AlphaFoldDB" id="A0A3S1IP00"/>
<dbReference type="Proteomes" id="UP000276103">
    <property type="component" value="Unassembled WGS sequence"/>
</dbReference>
<proteinExistence type="predicted"/>
<protein>
    <submittedName>
        <fullName evidence="1">Uncharacterized protein</fullName>
    </submittedName>
</protein>
<dbReference type="OrthoDB" id="495263at2"/>
<organism evidence="1 2">
    <name type="scientific">Trichormus variabilis SAG 1403-4b</name>
    <dbReference type="NCBI Taxonomy" id="447716"/>
    <lineage>
        <taxon>Bacteria</taxon>
        <taxon>Bacillati</taxon>
        <taxon>Cyanobacteriota</taxon>
        <taxon>Cyanophyceae</taxon>
        <taxon>Nostocales</taxon>
        <taxon>Nostocaceae</taxon>
        <taxon>Trichormus</taxon>
    </lineage>
</organism>
<accession>A0A3S1IP00</accession>
<gene>
    <name evidence="1" type="ORF">DSM107003_06090</name>
</gene>
<evidence type="ECO:0000313" key="1">
    <source>
        <dbReference type="EMBL" id="RUT00026.1"/>
    </source>
</evidence>
<sequence length="129" mass="14482">MHKYLITAIVTTVLWETLSCQAGTQPPPCIPNSLPEVSKSLNSFRENNVIVIGKVPARSYVVVVPGKSDELLNLVRNYISDAFLAQHRFGTYVYAAGSPRREEAECLSHFLRSEGIDARVIYFRQKPTQ</sequence>
<comment type="caution">
    <text evidence="1">The sequence shown here is derived from an EMBL/GenBank/DDBJ whole genome shotgun (WGS) entry which is preliminary data.</text>
</comment>
<dbReference type="EMBL" id="RSCM01000001">
    <property type="protein sequence ID" value="RUT00026.1"/>
    <property type="molecule type" value="Genomic_DNA"/>
</dbReference>